<feature type="disulfide bond" evidence="23">
    <location>
        <begin position="1458"/>
        <end position="1501"/>
    </location>
</feature>
<dbReference type="GO" id="GO:0005509">
    <property type="term" value="F:calcium ion binding"/>
    <property type="evidence" value="ECO:0007669"/>
    <property type="project" value="InterPro"/>
</dbReference>
<evidence type="ECO:0000256" key="6">
    <source>
        <dbReference type="ARBA" id="ARBA00022659"/>
    </source>
</evidence>
<evidence type="ECO:0000259" key="30">
    <source>
        <dbReference type="PROSITE" id="PS50963"/>
    </source>
</evidence>
<keyword evidence="6 23" id="KW-0768">Sushi</keyword>
<dbReference type="InterPro" id="IPR036179">
    <property type="entry name" value="Ig-like_dom_sf"/>
</dbReference>
<dbReference type="SUPFAM" id="SSF48726">
    <property type="entry name" value="Immunoglobulin"/>
    <property type="match status" value="1"/>
</dbReference>
<dbReference type="InterPro" id="IPR000742">
    <property type="entry name" value="EGF"/>
</dbReference>
<dbReference type="InterPro" id="IPR018378">
    <property type="entry name" value="C-type_lectin_CS"/>
</dbReference>
<evidence type="ECO:0000256" key="23">
    <source>
        <dbReference type="PROSITE-ProRule" id="PRU00302"/>
    </source>
</evidence>
<dbReference type="Pfam" id="PF00193">
    <property type="entry name" value="Xlink"/>
    <property type="match status" value="2"/>
</dbReference>
<dbReference type="FunFam" id="3.10.100.10:FF:000003">
    <property type="entry name" value="Versican core protein"/>
    <property type="match status" value="1"/>
</dbReference>
<dbReference type="GO" id="GO:0033165">
    <property type="term" value="C:interphotoreceptor matrix"/>
    <property type="evidence" value="ECO:0007669"/>
    <property type="project" value="UniProtKB-SubCell"/>
</dbReference>
<evidence type="ECO:0000256" key="22">
    <source>
        <dbReference type="PROSITE-ProRule" id="PRU00076"/>
    </source>
</evidence>
<feature type="domain" description="Sushi" evidence="29">
    <location>
        <begin position="1456"/>
        <end position="1516"/>
    </location>
</feature>
<dbReference type="FunFam" id="3.10.100.10:FF:000011">
    <property type="entry name" value="Aggrecan core protein"/>
    <property type="match status" value="1"/>
</dbReference>
<sequence length="1547" mass="167541">MDTFQLDSAPSLEITAGFTPHPNKPPCYSTHSYYLRIKWSKIEGEVESTVLVAQNGVIKIGPSYRSRVSVPSHPEDVGDASLTMVKLRASDAGIYRCEVMYGIDDTQDTVNLNVNGVVFHYRANSSRYTLDYESAVRTCQNVGATIATYDQLKAAYEDGFDQCDAGWIADQTVRYPITRPRSGCYGNMKTKPGIRSYGARKPTETYDVYCYVDKLEGEVYYAPVNTKMTFEEASEACKTTNGVLATPGQLHAAWRHGLDRCDYGWLSDGSARHPVAVPRLQCGGGLLGVRTMYRYKNQTGFPEPTKKLGAYCFKGKPFLYLVDLLYVSSQEGEATQDTPIISKETEPSVSSTGRDEAAVSESSLESSYTTTSPTTTGGSVGNTTIDLSSSSEQEHDKFTSVSTPIPSIIYHGVTDQQVVIITPSSSQPKTDLSEQTPTMVLHVSKPSSSTTTIFTEDVTDEDGLFSGIKESVKDVSQTARFTTKEDKIIDADEITILPSYSMHPTIQTEEAEGIAAVTMTQKLEVTDETEGSGTDSFSTAMPGMSHVTSATNLSLASTSTEYSQSTSKPSISQDVSNTRKPSEETVTSLPHVTPATDVSTESSSETYDLTTPHTVVPLETQTKPIPELVDNDFSSEDPADKVTAAVTVIATSSPLLSSTLTDATDSSSVSTVSSEEYVVNTDEKETSMITTTSPGTADQTTIVTQSTVTSATDTPHTLVSTEPATDTSETPSESSADGLTSSEKPLRSTASSLFSTEKPTAAPDTPDEDEEFSGDKNTSMFTEVVSTTVKAERMPPASSGVTTVETVKSSTSAFSSIYSTVKPSITSASNVTDTEASSDQTSGLVTASTVKAQPVTFSVTSAEPSTAVSSSMPASSLHSTEKPTVTSSPDVGSVDHTQGTEPSMDMASVSPLQSTPQPDVIVRFVTTFVPEPKATPSEVSFQQARSEIAFTHHPHTDELSHPMDVTPQAGVTTAETSSETPLTEESDFSVMTSRPTDEIHASKATEPARIETTTQQPGINKSAKPEEITTAVQKSTSTDVLTESSSSEHASEETKITLSPTVSSLFSTETPSMNLSDVTDQEASEETSTASPKMLTGENEQTPTPPSATELSASVLLETDTSTDKDGSGYEKRPSEEEDISVSTETSNIISPERGSGKDPAGSVPATVSSISSTTMDSISSSLILQRENTQTDKPESSTHDQTSAQMSLETNITDASATQPPASAGTVEPTASLEFESTASENDSDTTVVGVYTCTENICLNGGSCYKTGSVHTCSCAPGYTGDRCETDIDDCQSNPCRNGGTCVDRLASFTCVCLPSYTGLYCEEDTEICAYGWHKFQSHCYKYFPHRRNWDTAERECRMHGAHLTSILSHEEQQFVNRLGQDYQWIGLNDKVYDSDFRWTDGSPTQFDNWRPNQPDSFFSSGEDCVVMIWHENGQWNDVPCNYHLTFTCKKGTVACSQPPLVENARTFGKKRDRYEINSLVRYQCWTGFIQRHVPTIRCRGDGRWDAPKIACIHGKYRTNRISPLWTLHHSHGRRDSAERKQKRQ</sequence>
<feature type="compositionally biased region" description="Basic and acidic residues" evidence="25">
    <location>
        <begin position="1122"/>
        <end position="1135"/>
    </location>
</feature>
<keyword evidence="16" id="KW-0393">Immunoglobulin domain</keyword>
<dbReference type="Pfam" id="PF07686">
    <property type="entry name" value="V-set"/>
    <property type="match status" value="1"/>
</dbReference>
<keyword evidence="8" id="KW-0430">Lectin</keyword>
<feature type="compositionally biased region" description="Polar residues" evidence="25">
    <location>
        <begin position="882"/>
        <end position="901"/>
    </location>
</feature>
<dbReference type="PROSITE" id="PS01187">
    <property type="entry name" value="EGF_CA"/>
    <property type="match status" value="1"/>
</dbReference>
<dbReference type="InterPro" id="IPR013783">
    <property type="entry name" value="Ig-like_fold"/>
</dbReference>
<feature type="disulfide bond" evidence="22">
    <location>
        <begin position="1277"/>
        <end position="1286"/>
    </location>
</feature>
<feature type="disulfide bond" evidence="23">
    <location>
        <begin position="1487"/>
        <end position="1514"/>
    </location>
</feature>
<dbReference type="FunFam" id="2.10.25.10:FF:000004">
    <property type="entry name" value="Neurogenic locus notch 1"/>
    <property type="match status" value="1"/>
</dbReference>
<feature type="domain" description="C-type lectin" evidence="27">
    <location>
        <begin position="1338"/>
        <end position="1452"/>
    </location>
</feature>
<feature type="region of interest" description="Disordered" evidence="25">
    <location>
        <begin position="970"/>
        <end position="1175"/>
    </location>
</feature>
<keyword evidence="13" id="KW-0325">Glycoprotein</keyword>
<dbReference type="InterPro" id="IPR018097">
    <property type="entry name" value="EGF_Ca-bd_CS"/>
</dbReference>
<reference evidence="31" key="3">
    <citation type="submission" date="2025-09" db="UniProtKB">
        <authorList>
            <consortium name="Ensembl"/>
        </authorList>
    </citation>
    <scope>IDENTIFICATION</scope>
</reference>
<evidence type="ECO:0000256" key="11">
    <source>
        <dbReference type="ARBA" id="ARBA00022974"/>
    </source>
</evidence>
<dbReference type="PROSITE" id="PS00022">
    <property type="entry name" value="EGF_1"/>
    <property type="match status" value="2"/>
</dbReference>
<dbReference type="Gene3D" id="2.10.70.10">
    <property type="entry name" value="Complement Module, domain 1"/>
    <property type="match status" value="1"/>
</dbReference>
<evidence type="ECO:0000256" key="19">
    <source>
        <dbReference type="ARBA" id="ARBA00044230"/>
    </source>
</evidence>
<dbReference type="OMA" id="YISQNRA"/>
<evidence type="ECO:0000256" key="12">
    <source>
        <dbReference type="ARBA" id="ARBA00023157"/>
    </source>
</evidence>
<feature type="compositionally biased region" description="Polar residues" evidence="25">
    <location>
        <begin position="1141"/>
        <end position="1150"/>
    </location>
</feature>
<dbReference type="InterPro" id="IPR013106">
    <property type="entry name" value="Ig_V-set"/>
</dbReference>
<dbReference type="GO" id="GO:0045202">
    <property type="term" value="C:synapse"/>
    <property type="evidence" value="ECO:0007669"/>
    <property type="project" value="TreeGrafter"/>
</dbReference>
<dbReference type="GO" id="GO:0010001">
    <property type="term" value="P:glial cell differentiation"/>
    <property type="evidence" value="ECO:0007669"/>
    <property type="project" value="TreeGrafter"/>
</dbReference>
<evidence type="ECO:0000256" key="4">
    <source>
        <dbReference type="ARBA" id="ARBA00022530"/>
    </source>
</evidence>
<feature type="region of interest" description="Disordered" evidence="25">
    <location>
        <begin position="335"/>
        <end position="397"/>
    </location>
</feature>
<feature type="region of interest" description="Disordered" evidence="25">
    <location>
        <begin position="674"/>
        <end position="780"/>
    </location>
</feature>
<keyword evidence="10" id="KW-0106">Calcium</keyword>
<feature type="compositionally biased region" description="Polar residues" evidence="25">
    <location>
        <begin position="1030"/>
        <end position="1042"/>
    </location>
</feature>
<dbReference type="InParanoid" id="A0A665T0Z1"/>
<dbReference type="Proteomes" id="UP000472264">
    <property type="component" value="Chromosome 9"/>
</dbReference>
<evidence type="ECO:0000259" key="28">
    <source>
        <dbReference type="PROSITE" id="PS50835"/>
    </source>
</evidence>
<dbReference type="PROSITE" id="PS50041">
    <property type="entry name" value="C_TYPE_LECTIN_2"/>
    <property type="match status" value="1"/>
</dbReference>
<feature type="compositionally biased region" description="Basic and acidic residues" evidence="25">
    <location>
        <begin position="1190"/>
        <end position="1199"/>
    </location>
</feature>
<dbReference type="SMART" id="SM00034">
    <property type="entry name" value="CLECT"/>
    <property type="match status" value="1"/>
</dbReference>
<keyword evidence="4" id="KW-0272">Extracellular matrix</keyword>
<dbReference type="CDD" id="cd03588">
    <property type="entry name" value="CLECT_CSPGs"/>
    <property type="match status" value="1"/>
</dbReference>
<feature type="compositionally biased region" description="Low complexity" evidence="25">
    <location>
        <begin position="972"/>
        <end position="981"/>
    </location>
</feature>
<feature type="domain" description="Link" evidence="30">
    <location>
        <begin position="217"/>
        <end position="314"/>
    </location>
</feature>
<dbReference type="InterPro" id="IPR000538">
    <property type="entry name" value="Link_dom"/>
</dbReference>
<evidence type="ECO:0000256" key="10">
    <source>
        <dbReference type="ARBA" id="ARBA00022837"/>
    </source>
</evidence>
<evidence type="ECO:0000313" key="31">
    <source>
        <dbReference type="Ensembl" id="ENSENLP00000003144.1"/>
    </source>
</evidence>
<feature type="compositionally biased region" description="Polar residues" evidence="25">
    <location>
        <begin position="713"/>
        <end position="758"/>
    </location>
</feature>
<dbReference type="CDD" id="cd00054">
    <property type="entry name" value="EGF_CA"/>
    <property type="match status" value="2"/>
</dbReference>
<dbReference type="GO" id="GO:0001750">
    <property type="term" value="C:photoreceptor outer segment"/>
    <property type="evidence" value="ECO:0007669"/>
    <property type="project" value="UniProtKB-SubCell"/>
</dbReference>
<evidence type="ECO:0000256" key="16">
    <source>
        <dbReference type="ARBA" id="ARBA00023319"/>
    </source>
</evidence>
<evidence type="ECO:0000313" key="32">
    <source>
        <dbReference type="Proteomes" id="UP000472264"/>
    </source>
</evidence>
<dbReference type="Pfam" id="PF00008">
    <property type="entry name" value="EGF"/>
    <property type="match status" value="2"/>
</dbReference>
<feature type="disulfide bond" evidence="24">
    <location>
        <begin position="163"/>
        <end position="184"/>
    </location>
</feature>
<feature type="compositionally biased region" description="Basic and acidic residues" evidence="25">
    <location>
        <begin position="995"/>
        <end position="1009"/>
    </location>
</feature>
<dbReference type="PANTHER" id="PTHR22804">
    <property type="entry name" value="AGGRECAN/VERSICAN PROTEOGLYCAN"/>
    <property type="match status" value="1"/>
</dbReference>
<dbReference type="GO" id="GO:0030246">
    <property type="term" value="F:carbohydrate binding"/>
    <property type="evidence" value="ECO:0007669"/>
    <property type="project" value="UniProtKB-KW"/>
</dbReference>
<dbReference type="GO" id="GO:0005615">
    <property type="term" value="C:extracellular space"/>
    <property type="evidence" value="ECO:0007669"/>
    <property type="project" value="TreeGrafter"/>
</dbReference>
<dbReference type="SMART" id="SM00445">
    <property type="entry name" value="LINK"/>
    <property type="match status" value="2"/>
</dbReference>
<dbReference type="InterPro" id="IPR050691">
    <property type="entry name" value="Hyaluronan_bind_Proteoglycan"/>
</dbReference>
<evidence type="ECO:0000256" key="21">
    <source>
        <dbReference type="ARBA" id="ARBA00044266"/>
    </source>
</evidence>
<dbReference type="Pfam" id="PF00059">
    <property type="entry name" value="Lectin_C"/>
    <property type="match status" value="1"/>
</dbReference>
<dbReference type="SMART" id="SM00179">
    <property type="entry name" value="EGF_CA"/>
    <property type="match status" value="2"/>
</dbReference>
<keyword evidence="5 22" id="KW-0245">EGF-like domain</keyword>
<keyword evidence="7" id="KW-0732">Signal</keyword>
<dbReference type="InterPro" id="IPR001304">
    <property type="entry name" value="C-type_lectin-like"/>
</dbReference>
<dbReference type="Ensembl" id="ENSENLT00000003326.1">
    <property type="protein sequence ID" value="ENSENLP00000003144.1"/>
    <property type="gene ID" value="ENSENLG00000001518.1"/>
</dbReference>
<proteinExistence type="predicted"/>
<organism evidence="31 32">
    <name type="scientific">Echeneis naucrates</name>
    <name type="common">Live sharksucker</name>
    <dbReference type="NCBI Taxonomy" id="173247"/>
    <lineage>
        <taxon>Eukaryota</taxon>
        <taxon>Metazoa</taxon>
        <taxon>Chordata</taxon>
        <taxon>Craniata</taxon>
        <taxon>Vertebrata</taxon>
        <taxon>Euteleostomi</taxon>
        <taxon>Actinopterygii</taxon>
        <taxon>Neopterygii</taxon>
        <taxon>Teleostei</taxon>
        <taxon>Neoteleostei</taxon>
        <taxon>Acanthomorphata</taxon>
        <taxon>Carangaria</taxon>
        <taxon>Carangiformes</taxon>
        <taxon>Echeneidae</taxon>
        <taxon>Echeneis</taxon>
    </lineage>
</organism>
<dbReference type="InterPro" id="IPR033987">
    <property type="entry name" value="CSPG_CTLD"/>
</dbReference>
<dbReference type="SMART" id="SM00181">
    <property type="entry name" value="EGF"/>
    <property type="match status" value="2"/>
</dbReference>
<feature type="region of interest" description="Disordered" evidence="25">
    <location>
        <begin position="1187"/>
        <end position="1206"/>
    </location>
</feature>
<dbReference type="SMART" id="SM00409">
    <property type="entry name" value="IG"/>
    <property type="match status" value="1"/>
</dbReference>
<dbReference type="SMART" id="SM00032">
    <property type="entry name" value="CCP"/>
    <property type="match status" value="1"/>
</dbReference>
<gene>
    <name evidence="31" type="primary">vcan</name>
</gene>
<dbReference type="CDD" id="cd00033">
    <property type="entry name" value="CCP"/>
    <property type="match status" value="1"/>
</dbReference>
<feature type="compositionally biased region" description="Polar residues" evidence="25">
    <location>
        <begin position="1056"/>
        <end position="1078"/>
    </location>
</feature>
<dbReference type="FunFam" id="3.10.100.10:FF:000002">
    <property type="entry name" value="Hyaluronan proteoglycan link protein 1"/>
    <property type="match status" value="1"/>
</dbReference>
<evidence type="ECO:0000256" key="9">
    <source>
        <dbReference type="ARBA" id="ARBA00022737"/>
    </source>
</evidence>
<evidence type="ECO:0000256" key="2">
    <source>
        <dbReference type="ARBA" id="ARBA00004593"/>
    </source>
</evidence>
<dbReference type="PROSITE" id="PS01241">
    <property type="entry name" value="LINK_1"/>
    <property type="match status" value="1"/>
</dbReference>
<dbReference type="PROSITE" id="PS50026">
    <property type="entry name" value="EGF_3"/>
    <property type="match status" value="2"/>
</dbReference>
<dbReference type="InterPro" id="IPR000152">
    <property type="entry name" value="EGF-type_Asp/Asn_hydroxyl_site"/>
</dbReference>
<dbReference type="PROSITE" id="PS50835">
    <property type="entry name" value="IG_LIKE"/>
    <property type="match status" value="1"/>
</dbReference>
<feature type="domain" description="Ig-like" evidence="28">
    <location>
        <begin position="27"/>
        <end position="113"/>
    </location>
</feature>
<evidence type="ECO:0000256" key="25">
    <source>
        <dbReference type="SAM" id="MobiDB-lite"/>
    </source>
</evidence>
<evidence type="ECO:0000256" key="24">
    <source>
        <dbReference type="PROSITE-ProRule" id="PRU00323"/>
    </source>
</evidence>
<dbReference type="GO" id="GO:0007417">
    <property type="term" value="P:central nervous system development"/>
    <property type="evidence" value="ECO:0007669"/>
    <property type="project" value="TreeGrafter"/>
</dbReference>
<dbReference type="PROSITE" id="PS50963">
    <property type="entry name" value="LINK_2"/>
    <property type="match status" value="2"/>
</dbReference>
<dbReference type="CDD" id="cd03520">
    <property type="entry name" value="Link_domain_CSPGs_modules_2_4"/>
    <property type="match status" value="1"/>
</dbReference>
<evidence type="ECO:0000256" key="3">
    <source>
        <dbReference type="ARBA" id="ARBA00022525"/>
    </source>
</evidence>
<evidence type="ECO:0000259" key="27">
    <source>
        <dbReference type="PROSITE" id="PS50041"/>
    </source>
</evidence>
<dbReference type="PROSITE" id="PS00615">
    <property type="entry name" value="C_TYPE_LECTIN_1"/>
    <property type="match status" value="1"/>
</dbReference>
<dbReference type="SUPFAM" id="SSF57196">
    <property type="entry name" value="EGF/Laminin"/>
    <property type="match status" value="1"/>
</dbReference>
<keyword evidence="15" id="KW-0373">Hyaluronic acid</keyword>
<dbReference type="PROSITE" id="PS00010">
    <property type="entry name" value="ASX_HYDROXYL"/>
    <property type="match status" value="1"/>
</dbReference>
<evidence type="ECO:0000256" key="18">
    <source>
        <dbReference type="ARBA" id="ARBA00044099"/>
    </source>
</evidence>
<dbReference type="InterPro" id="IPR035976">
    <property type="entry name" value="Sushi/SCR/CCP_sf"/>
</dbReference>
<dbReference type="GO" id="GO:0001501">
    <property type="term" value="P:skeletal system development"/>
    <property type="evidence" value="ECO:0007669"/>
    <property type="project" value="TreeGrafter"/>
</dbReference>
<evidence type="ECO:0000256" key="13">
    <source>
        <dbReference type="ARBA" id="ARBA00023180"/>
    </source>
</evidence>
<dbReference type="InterPro" id="IPR007110">
    <property type="entry name" value="Ig-like_dom"/>
</dbReference>
<keyword evidence="11" id="KW-0654">Proteoglycan</keyword>
<dbReference type="GO" id="GO:0007155">
    <property type="term" value="P:cell adhesion"/>
    <property type="evidence" value="ECO:0007669"/>
    <property type="project" value="InterPro"/>
</dbReference>
<dbReference type="GO" id="GO:0072534">
    <property type="term" value="C:perineuronal net"/>
    <property type="evidence" value="ECO:0007669"/>
    <property type="project" value="TreeGrafter"/>
</dbReference>
<feature type="domain" description="Link" evidence="30">
    <location>
        <begin position="117"/>
        <end position="212"/>
    </location>
</feature>
<evidence type="ECO:0000256" key="7">
    <source>
        <dbReference type="ARBA" id="ARBA00022729"/>
    </source>
</evidence>
<reference evidence="31" key="1">
    <citation type="submission" date="2021-04" db="EMBL/GenBank/DDBJ databases">
        <authorList>
            <consortium name="Wellcome Sanger Institute Data Sharing"/>
        </authorList>
    </citation>
    <scope>NUCLEOTIDE SEQUENCE [LARGE SCALE GENOMIC DNA]</scope>
</reference>
<dbReference type="InterPro" id="IPR001881">
    <property type="entry name" value="EGF-like_Ca-bd_dom"/>
</dbReference>
<evidence type="ECO:0000259" key="26">
    <source>
        <dbReference type="PROSITE" id="PS50026"/>
    </source>
</evidence>
<feature type="compositionally biased region" description="Polar residues" evidence="25">
    <location>
        <begin position="687"/>
        <end position="698"/>
    </location>
</feature>
<feature type="domain" description="EGF-like" evidence="26">
    <location>
        <begin position="1289"/>
        <end position="1325"/>
    </location>
</feature>
<dbReference type="InterPro" id="IPR016187">
    <property type="entry name" value="CTDL_fold"/>
</dbReference>
<feature type="compositionally biased region" description="Polar residues" evidence="25">
    <location>
        <begin position="561"/>
        <end position="620"/>
    </location>
</feature>
<dbReference type="GO" id="GO:0002052">
    <property type="term" value="P:positive regulation of neuroblast proliferation"/>
    <property type="evidence" value="ECO:0007669"/>
    <property type="project" value="TreeGrafter"/>
</dbReference>
<dbReference type="InterPro" id="IPR016186">
    <property type="entry name" value="C-type_lectin-like/link_sf"/>
</dbReference>
<protein>
    <recommendedName>
        <fullName evidence="18">Versican core protein</fullName>
    </recommendedName>
    <alternativeName>
        <fullName evidence="19">Chondroitin sulfate proteoglycan core protein 2</fullName>
    </alternativeName>
    <alternativeName>
        <fullName evidence="20">Large fibroblast proteoglycan</fullName>
    </alternativeName>
    <alternativeName>
        <fullName evidence="21">PG-M</fullName>
    </alternativeName>
</protein>
<feature type="compositionally biased region" description="Low complexity" evidence="25">
    <location>
        <begin position="360"/>
        <end position="384"/>
    </location>
</feature>
<evidence type="ECO:0000256" key="8">
    <source>
        <dbReference type="ARBA" id="ARBA00022734"/>
    </source>
</evidence>
<keyword evidence="9" id="KW-0677">Repeat</keyword>
<keyword evidence="14" id="KW-0966">Cell projection</keyword>
<feature type="region of interest" description="Disordered" evidence="25">
    <location>
        <begin position="558"/>
        <end position="620"/>
    </location>
</feature>
<dbReference type="PROSITE" id="PS01186">
    <property type="entry name" value="EGF_2"/>
    <property type="match status" value="1"/>
</dbReference>
<comment type="subcellular location">
    <subcellularLocation>
        <location evidence="1">Cell projection</location>
        <location evidence="1">Cilium</location>
        <location evidence="1">Photoreceptor outer segment</location>
    </subcellularLocation>
    <subcellularLocation>
        <location evidence="2">Secreted</location>
        <location evidence="2">Extracellular space</location>
        <location evidence="2">Extracellular matrix</location>
        <location evidence="2">Interphotoreceptor matrix</location>
    </subcellularLocation>
</comment>
<evidence type="ECO:0000259" key="29">
    <source>
        <dbReference type="PROSITE" id="PS50923"/>
    </source>
</evidence>
<dbReference type="PANTHER" id="PTHR22804:SF6">
    <property type="entry name" value="VERSICAN CORE PROTEIN"/>
    <property type="match status" value="1"/>
</dbReference>
<feature type="compositionally biased region" description="Polar residues" evidence="25">
    <location>
        <begin position="1098"/>
        <end position="1112"/>
    </location>
</feature>
<keyword evidence="12 22" id="KW-1015">Disulfide bond</keyword>
<feature type="disulfide bond" evidence="22">
    <location>
        <begin position="1315"/>
        <end position="1324"/>
    </location>
</feature>
<evidence type="ECO:0000256" key="20">
    <source>
        <dbReference type="ARBA" id="ARBA00044263"/>
    </source>
</evidence>
<dbReference type="InterPro" id="IPR000436">
    <property type="entry name" value="Sushi_SCR_CCP_dom"/>
</dbReference>
<evidence type="ECO:0000256" key="5">
    <source>
        <dbReference type="ARBA" id="ARBA00022536"/>
    </source>
</evidence>
<feature type="disulfide bond" evidence="24">
    <location>
        <begin position="261"/>
        <end position="282"/>
    </location>
</feature>
<feature type="domain" description="EGF-like" evidence="26">
    <location>
        <begin position="1251"/>
        <end position="1287"/>
    </location>
</feature>
<evidence type="ECO:0000256" key="15">
    <source>
        <dbReference type="ARBA" id="ARBA00023290"/>
    </source>
</evidence>
<dbReference type="Gene3D" id="3.10.100.10">
    <property type="entry name" value="Mannose-Binding Protein A, subunit A"/>
    <property type="match status" value="3"/>
</dbReference>
<dbReference type="Gene3D" id="2.10.25.10">
    <property type="entry name" value="Laminin"/>
    <property type="match status" value="2"/>
</dbReference>
<dbReference type="SUPFAM" id="SSF56436">
    <property type="entry name" value="C-type lectin-like"/>
    <property type="match status" value="3"/>
</dbReference>
<name>A0A665T0Z1_ECHNA</name>
<dbReference type="InterPro" id="IPR003599">
    <property type="entry name" value="Ig_sub"/>
</dbReference>
<dbReference type="SUPFAM" id="SSF57535">
    <property type="entry name" value="Complement control module/SCR domain"/>
    <property type="match status" value="1"/>
</dbReference>
<dbReference type="GO" id="GO:0005540">
    <property type="term" value="F:hyaluronic acid binding"/>
    <property type="evidence" value="ECO:0007669"/>
    <property type="project" value="UniProtKB-KW"/>
</dbReference>
<feature type="region of interest" description="Disordered" evidence="25">
    <location>
        <begin position="523"/>
        <end position="544"/>
    </location>
</feature>
<dbReference type="FunFam" id="2.10.70.10:FF:000003">
    <property type="entry name" value="Versican core protein"/>
    <property type="match status" value="1"/>
</dbReference>
<comment type="function">
    <text evidence="17">May play a role in intercellular signaling and in connecting cells with the extracellular matrix. May take part in the regulation of cell motility, growth and differentiation. Binds hyaluronic acid.</text>
</comment>
<accession>A0A665T0Z1</accession>
<evidence type="ECO:0000256" key="17">
    <source>
        <dbReference type="ARBA" id="ARBA00043896"/>
    </source>
</evidence>
<keyword evidence="32" id="KW-1185">Reference proteome</keyword>
<dbReference type="CDD" id="cd03517">
    <property type="entry name" value="Link_domain_CSPGs_modules_1_3"/>
    <property type="match status" value="1"/>
</dbReference>
<reference evidence="31" key="2">
    <citation type="submission" date="2025-08" db="UniProtKB">
        <authorList>
            <consortium name="Ensembl"/>
        </authorList>
    </citation>
    <scope>IDENTIFICATION</scope>
</reference>
<dbReference type="Gene3D" id="2.60.40.10">
    <property type="entry name" value="Immunoglobulins"/>
    <property type="match status" value="1"/>
</dbReference>
<feature type="compositionally biased region" description="Low complexity" evidence="25">
    <location>
        <begin position="699"/>
        <end position="712"/>
    </location>
</feature>
<feature type="compositionally biased region" description="Low complexity" evidence="25">
    <location>
        <begin position="864"/>
        <end position="878"/>
    </location>
</feature>
<evidence type="ECO:0000256" key="14">
    <source>
        <dbReference type="ARBA" id="ARBA00023273"/>
    </source>
</evidence>
<comment type="caution">
    <text evidence="22">Lacks conserved residue(s) required for the propagation of feature annotation.</text>
</comment>
<keyword evidence="3" id="KW-0964">Secreted</keyword>
<feature type="region of interest" description="Disordered" evidence="25">
    <location>
        <begin position="860"/>
        <end position="914"/>
    </location>
</feature>
<dbReference type="PROSITE" id="PS50923">
    <property type="entry name" value="SUSHI"/>
    <property type="match status" value="1"/>
</dbReference>
<dbReference type="Pfam" id="PF00084">
    <property type="entry name" value="Sushi"/>
    <property type="match status" value="1"/>
</dbReference>
<evidence type="ECO:0000256" key="1">
    <source>
        <dbReference type="ARBA" id="ARBA00004504"/>
    </source>
</evidence>
<dbReference type="PRINTS" id="PR01265">
    <property type="entry name" value="LINKMODULE"/>
</dbReference>